<evidence type="ECO:0000313" key="2">
    <source>
        <dbReference type="Proteomes" id="UP000318010"/>
    </source>
</evidence>
<proteinExistence type="predicted"/>
<dbReference type="RefSeq" id="WP_146270909.1">
    <property type="nucleotide sequence ID" value="NZ_VOEI01000003.1"/>
</dbReference>
<dbReference type="OrthoDB" id="177731at2"/>
<name>A0A563U3P7_9SPHI</name>
<organism evidence="1 2">
    <name type="scientific">Mucilaginibacter achroorhodeus</name>
    <dbReference type="NCBI Taxonomy" id="2599294"/>
    <lineage>
        <taxon>Bacteria</taxon>
        <taxon>Pseudomonadati</taxon>
        <taxon>Bacteroidota</taxon>
        <taxon>Sphingobacteriia</taxon>
        <taxon>Sphingobacteriales</taxon>
        <taxon>Sphingobacteriaceae</taxon>
        <taxon>Mucilaginibacter</taxon>
    </lineage>
</organism>
<dbReference type="EMBL" id="VOEI01000003">
    <property type="protein sequence ID" value="TWR25953.1"/>
    <property type="molecule type" value="Genomic_DNA"/>
</dbReference>
<dbReference type="Proteomes" id="UP000318010">
    <property type="component" value="Unassembled WGS sequence"/>
</dbReference>
<dbReference type="SUPFAM" id="SSF51445">
    <property type="entry name" value="(Trans)glycosidases"/>
    <property type="match status" value="1"/>
</dbReference>
<gene>
    <name evidence="1" type="ORF">FPZ42_09965</name>
</gene>
<reference evidence="1 2" key="1">
    <citation type="submission" date="2019-07" db="EMBL/GenBank/DDBJ databases">
        <authorList>
            <person name="Kim J."/>
        </authorList>
    </citation>
    <scope>NUCLEOTIDE SEQUENCE [LARGE SCALE GENOMIC DNA]</scope>
    <source>
        <strain evidence="1 2">MJ1a</strain>
    </source>
</reference>
<sequence>MMTFSVCCKYLFPLSVTLMSFSRCRSQQPVKLVKDTVTVINDKPIAASDTAGKPPLKNMFGINAYEWNFEENPKAPNDRNHIYEENMAIIKSFSAVRHYLNWNKLENTMGNYTYNPTNNGSWYYDVMYERCKNSGILVLADLKNLPVWMMNTYPEDDRDDENVPAYYKADRSKPASYIDQARTAFQFAARYGSNTAVDPKLVKVDSKPRWTNDVVNTVKIGLGLIKYIECNNEPDRWWKGDKATQTPEEYAANLSAFYDGHKHTLGADAGVKTADPNMKVVMGGLATADINYVKRMIAWCKKFRGVKSDGSVDLCFDVINYHLYANNGSVFTHQRASTGMAPELTESGRVADGFVKLGNEVKRPVWLTETGYDINPESYQHAPAIGKKSALLTQADWTLRSALLYMRHGIDCLFFYQLFDAAPNNSGQYMTSGLAESPKRRPAADYILQAGKLMGNYKYVGTINADPLVDKYISDKSIIYVLTVPDQKGRTVDYILPVAKASKINFYTLMPGADKMDSKEINVLDGKLKITVTETPQFVQFSTN</sequence>
<evidence type="ECO:0000313" key="1">
    <source>
        <dbReference type="EMBL" id="TWR25953.1"/>
    </source>
</evidence>
<dbReference type="AlphaFoldDB" id="A0A563U3P7"/>
<protein>
    <submittedName>
        <fullName evidence="1">Uncharacterized protein</fullName>
    </submittedName>
</protein>
<comment type="caution">
    <text evidence="1">The sequence shown here is derived from an EMBL/GenBank/DDBJ whole genome shotgun (WGS) entry which is preliminary data.</text>
</comment>
<dbReference type="Gene3D" id="3.20.20.80">
    <property type="entry name" value="Glycosidases"/>
    <property type="match status" value="1"/>
</dbReference>
<keyword evidence="2" id="KW-1185">Reference proteome</keyword>
<dbReference type="InterPro" id="IPR017853">
    <property type="entry name" value="GH"/>
</dbReference>
<accession>A0A563U3P7</accession>